<feature type="non-terminal residue" evidence="4">
    <location>
        <position position="201"/>
    </location>
</feature>
<feature type="compositionally biased region" description="Polar residues" evidence="2">
    <location>
        <begin position="23"/>
        <end position="36"/>
    </location>
</feature>
<evidence type="ECO:0000256" key="1">
    <source>
        <dbReference type="ARBA" id="ARBA00022737"/>
    </source>
</evidence>
<proteinExistence type="predicted"/>
<evidence type="ECO:0000313" key="4">
    <source>
        <dbReference type="EMBL" id="KAL0572058.1"/>
    </source>
</evidence>
<dbReference type="InterPro" id="IPR027417">
    <property type="entry name" value="P-loop_NTPase"/>
</dbReference>
<keyword evidence="5" id="KW-1185">Reference proteome</keyword>
<evidence type="ECO:0000256" key="2">
    <source>
        <dbReference type="SAM" id="MobiDB-lite"/>
    </source>
</evidence>
<evidence type="ECO:0000313" key="5">
    <source>
        <dbReference type="Proteomes" id="UP001465976"/>
    </source>
</evidence>
<evidence type="ECO:0000259" key="3">
    <source>
        <dbReference type="Pfam" id="PF24883"/>
    </source>
</evidence>
<feature type="region of interest" description="Disordered" evidence="2">
    <location>
        <begin position="1"/>
        <end position="36"/>
    </location>
</feature>
<feature type="compositionally biased region" description="Low complexity" evidence="2">
    <location>
        <begin position="1"/>
        <end position="22"/>
    </location>
</feature>
<comment type="caution">
    <text evidence="4">The sequence shown here is derived from an EMBL/GenBank/DDBJ whole genome shotgun (WGS) entry which is preliminary data.</text>
</comment>
<dbReference type="Pfam" id="PF24883">
    <property type="entry name" value="NPHP3_N"/>
    <property type="match status" value="1"/>
</dbReference>
<organism evidence="4 5">
    <name type="scientific">Marasmius crinis-equi</name>
    <dbReference type="NCBI Taxonomy" id="585013"/>
    <lineage>
        <taxon>Eukaryota</taxon>
        <taxon>Fungi</taxon>
        <taxon>Dikarya</taxon>
        <taxon>Basidiomycota</taxon>
        <taxon>Agaricomycotina</taxon>
        <taxon>Agaricomycetes</taxon>
        <taxon>Agaricomycetidae</taxon>
        <taxon>Agaricales</taxon>
        <taxon>Marasmiineae</taxon>
        <taxon>Marasmiaceae</taxon>
        <taxon>Marasmius</taxon>
    </lineage>
</organism>
<reference evidence="4 5" key="1">
    <citation type="submission" date="2024-02" db="EMBL/GenBank/DDBJ databases">
        <title>A draft genome for the cacao thread blight pathogen Marasmius crinis-equi.</title>
        <authorList>
            <person name="Cohen S.P."/>
            <person name="Baruah I.K."/>
            <person name="Amoako-Attah I."/>
            <person name="Bukari Y."/>
            <person name="Meinhardt L.W."/>
            <person name="Bailey B.A."/>
        </authorList>
    </citation>
    <scope>NUCLEOTIDE SEQUENCE [LARGE SCALE GENOMIC DNA]</scope>
    <source>
        <strain evidence="4 5">GH-76</strain>
    </source>
</reference>
<feature type="domain" description="Nephrocystin 3-like N-terminal" evidence="3">
    <location>
        <begin position="85"/>
        <end position="165"/>
    </location>
</feature>
<dbReference type="Gene3D" id="3.40.50.300">
    <property type="entry name" value="P-loop containing nucleotide triphosphate hydrolases"/>
    <property type="match status" value="1"/>
</dbReference>
<name>A0ABR3F9W1_9AGAR</name>
<protein>
    <recommendedName>
        <fullName evidence="3">Nephrocystin 3-like N-terminal domain-containing protein</fullName>
    </recommendedName>
</protein>
<sequence length="201" mass="21359">MQYTNTGSGTQNNNTGSGTQNNYHGTGNQNINTGPGNMFINTGNGSRGFTTLREAVAGVGASHDAEQQYDRGDCLPGTREKALTTIHEWRTSAEPKNPPICWLLGTAGVGKTAMAINIAKTCAANKSLAASFFCFRSDPNRNNPSLLFLSIAHDFTTSIPWLCAKALLIFNALWGPRITLGALPIIPSRVTSPDTAITTAT</sequence>
<accession>A0ABR3F9W1</accession>
<dbReference type="EMBL" id="JBAHYK010000677">
    <property type="protein sequence ID" value="KAL0572058.1"/>
    <property type="molecule type" value="Genomic_DNA"/>
</dbReference>
<dbReference type="SUPFAM" id="SSF52540">
    <property type="entry name" value="P-loop containing nucleoside triphosphate hydrolases"/>
    <property type="match status" value="1"/>
</dbReference>
<keyword evidence="1" id="KW-0677">Repeat</keyword>
<dbReference type="InterPro" id="IPR056884">
    <property type="entry name" value="NPHP3-like_N"/>
</dbReference>
<gene>
    <name evidence="4" type="ORF">V5O48_009897</name>
</gene>
<dbReference type="Proteomes" id="UP001465976">
    <property type="component" value="Unassembled WGS sequence"/>
</dbReference>